<organism evidence="1">
    <name type="scientific">marine sediment metagenome</name>
    <dbReference type="NCBI Taxonomy" id="412755"/>
    <lineage>
        <taxon>unclassified sequences</taxon>
        <taxon>metagenomes</taxon>
        <taxon>ecological metagenomes</taxon>
    </lineage>
</organism>
<feature type="non-terminal residue" evidence="1">
    <location>
        <position position="1"/>
    </location>
</feature>
<dbReference type="EMBL" id="BARW01030908">
    <property type="protein sequence ID" value="GAJ11011.1"/>
    <property type="molecule type" value="Genomic_DNA"/>
</dbReference>
<sequence length="45" mass="5033">IAMLKGAVGQALLDSYKAKKGEEKMTPDTLSGWAHWIRLKGKRTF</sequence>
<name>X1VBT7_9ZZZZ</name>
<protein>
    <submittedName>
        <fullName evidence="1">Uncharacterized protein</fullName>
    </submittedName>
</protein>
<comment type="caution">
    <text evidence="1">The sequence shown here is derived from an EMBL/GenBank/DDBJ whole genome shotgun (WGS) entry which is preliminary data.</text>
</comment>
<dbReference type="AlphaFoldDB" id="X1VBT7"/>
<reference evidence="1" key="1">
    <citation type="journal article" date="2014" name="Front. Microbiol.">
        <title>High frequency of phylogenetically diverse reductive dehalogenase-homologous genes in deep subseafloor sedimentary metagenomes.</title>
        <authorList>
            <person name="Kawai M."/>
            <person name="Futagami T."/>
            <person name="Toyoda A."/>
            <person name="Takaki Y."/>
            <person name="Nishi S."/>
            <person name="Hori S."/>
            <person name="Arai W."/>
            <person name="Tsubouchi T."/>
            <person name="Morono Y."/>
            <person name="Uchiyama I."/>
            <person name="Ito T."/>
            <person name="Fujiyama A."/>
            <person name="Inagaki F."/>
            <person name="Takami H."/>
        </authorList>
    </citation>
    <scope>NUCLEOTIDE SEQUENCE</scope>
    <source>
        <strain evidence="1">Expedition CK06-06</strain>
    </source>
</reference>
<proteinExistence type="predicted"/>
<evidence type="ECO:0000313" key="1">
    <source>
        <dbReference type="EMBL" id="GAJ11011.1"/>
    </source>
</evidence>
<accession>X1VBT7</accession>
<gene>
    <name evidence="1" type="ORF">S12H4_49296</name>
</gene>